<evidence type="ECO:0000313" key="2">
    <source>
        <dbReference type="Proteomes" id="UP000830835"/>
    </source>
</evidence>
<dbReference type="RefSeq" id="WP_244350283.1">
    <property type="nucleotide sequence ID" value="NZ_JAFIRA010000019.1"/>
</dbReference>
<dbReference type="InterPro" id="IPR014945">
    <property type="entry name" value="DUF1816"/>
</dbReference>
<reference evidence="1" key="1">
    <citation type="submission" date="2021-02" db="EMBL/GenBank/DDBJ databases">
        <title>The CRISPR/cas machinery reduction and long-range gene transfer in the hot spring cyanobacterium Synechococcus.</title>
        <authorList>
            <person name="Dvorak P."/>
            <person name="Jahodarova E."/>
            <person name="Hasler P."/>
            <person name="Poulickova A."/>
        </authorList>
    </citation>
    <scope>NUCLEOTIDE SEQUENCE</scope>
    <source>
        <strain evidence="1">Rupite</strain>
    </source>
</reference>
<dbReference type="Proteomes" id="UP000830835">
    <property type="component" value="Unassembled WGS sequence"/>
</dbReference>
<comment type="caution">
    <text evidence="1">The sequence shown here is derived from an EMBL/GenBank/DDBJ whole genome shotgun (WGS) entry which is preliminary data.</text>
</comment>
<proteinExistence type="predicted"/>
<protein>
    <submittedName>
        <fullName evidence="1">DUF1816 domain-containing protein</fullName>
    </submittedName>
</protein>
<name>A0ABT0CB47_THEVL</name>
<sequence>MDPVSNPLANLLDKIRGLSVWIEITTEDCTYYYGPFSTEAEAEQLKGHYIADLKAEGSEKIQVLVKKMRQPESLTVARTRTGARS</sequence>
<accession>A0ABT0CB47</accession>
<keyword evidence="2" id="KW-1185">Reference proteome</keyword>
<gene>
    <name evidence="1" type="ORF">JX360_08825</name>
</gene>
<dbReference type="Pfam" id="PF08846">
    <property type="entry name" value="DUF1816"/>
    <property type="match status" value="1"/>
</dbReference>
<evidence type="ECO:0000313" key="1">
    <source>
        <dbReference type="EMBL" id="MCJ2543007.1"/>
    </source>
</evidence>
<organism evidence="1 2">
    <name type="scientific">Thermostichus vulcanus str. 'Rupite'</name>
    <dbReference type="NCBI Taxonomy" id="2813851"/>
    <lineage>
        <taxon>Bacteria</taxon>
        <taxon>Bacillati</taxon>
        <taxon>Cyanobacteriota</taxon>
        <taxon>Cyanophyceae</taxon>
        <taxon>Thermostichales</taxon>
        <taxon>Thermostichaceae</taxon>
        <taxon>Thermostichus</taxon>
    </lineage>
</organism>
<dbReference type="EMBL" id="JAFIRA010000019">
    <property type="protein sequence ID" value="MCJ2543007.1"/>
    <property type="molecule type" value="Genomic_DNA"/>
</dbReference>